<feature type="transmembrane region" description="Helical" evidence="2">
    <location>
        <begin position="296"/>
        <end position="326"/>
    </location>
</feature>
<dbReference type="AlphaFoldDB" id="A0A3N6NWK5"/>
<gene>
    <name evidence="4" type="ORF">EA462_11080</name>
</gene>
<evidence type="ECO:0000313" key="5">
    <source>
        <dbReference type="Proteomes" id="UP000273828"/>
    </source>
</evidence>
<protein>
    <submittedName>
        <fullName evidence="4">CPBP family intramembrane metalloprotease</fullName>
    </submittedName>
</protein>
<dbReference type="InterPro" id="IPR052710">
    <property type="entry name" value="CAAX_protease"/>
</dbReference>
<keyword evidence="2" id="KW-0472">Membrane</keyword>
<keyword evidence="5" id="KW-1185">Reference proteome</keyword>
<keyword evidence="2" id="KW-0812">Transmembrane</keyword>
<keyword evidence="2" id="KW-1133">Transmembrane helix</keyword>
<dbReference type="EMBL" id="REFY01000004">
    <property type="protein sequence ID" value="RQG88929.1"/>
    <property type="molecule type" value="Genomic_DNA"/>
</dbReference>
<dbReference type="InterPro" id="IPR003675">
    <property type="entry name" value="Rce1/LyrA-like_dom"/>
</dbReference>
<comment type="caution">
    <text evidence="4">The sequence shown here is derived from an EMBL/GenBank/DDBJ whole genome shotgun (WGS) entry which is preliminary data.</text>
</comment>
<evidence type="ECO:0000256" key="1">
    <source>
        <dbReference type="SAM" id="MobiDB-lite"/>
    </source>
</evidence>
<sequence>MPQWTAFVAITCVVLALLLVLSYLTQSTLSDPQSPDSGREDNSEGVLESTGSPLNRAESEAVRSGSSASETATPRQRDSETETPGEKPDSTPEANSRSTPEADVERPLERRRDDTAPERKSDETTLETETAEPIPAEMANEIDPESLSTGAMLANVALSQGLFAFVLIGAILYTGIPADALGLEFSRSYLEAGLVLGVAAGVVLYVANELGAAIATRFGFDHDERLRALLAPDSGGGWLVLLAVVLPIIALFEELLFRAALIGVVAAGFGISPWLLAVLSSIAFAVGHGMQGSVGIVVTGLLGFVLAGIFILTESLLVVVVAHYLINALEFVVHEGFEFEWAKPLER</sequence>
<accession>A0A3N6NWK5</accession>
<keyword evidence="4" id="KW-0645">Protease</keyword>
<dbReference type="Proteomes" id="UP000273828">
    <property type="component" value="Unassembled WGS sequence"/>
</dbReference>
<dbReference type="RefSeq" id="WP_124178617.1">
    <property type="nucleotide sequence ID" value="NZ_REFY01000004.1"/>
</dbReference>
<dbReference type="GO" id="GO:0004175">
    <property type="term" value="F:endopeptidase activity"/>
    <property type="evidence" value="ECO:0007669"/>
    <property type="project" value="UniProtKB-ARBA"/>
</dbReference>
<proteinExistence type="predicted"/>
<feature type="domain" description="CAAX prenyl protease 2/Lysostaphin resistance protein A-like" evidence="3">
    <location>
        <begin position="238"/>
        <end position="329"/>
    </location>
</feature>
<reference evidence="4 5" key="1">
    <citation type="submission" date="2018-10" db="EMBL/GenBank/DDBJ databases">
        <title>Natrarchaeobius chitinivorans gen. nov., sp. nov., and Natrarchaeobius haloalkaliphilus sp. nov., alkaliphilic, chitin-utilizing haloarchaea from hypersaline alkaline lakes.</title>
        <authorList>
            <person name="Sorokin D.Y."/>
            <person name="Elcheninov A.G."/>
            <person name="Kostrikina N.A."/>
            <person name="Bale N.J."/>
            <person name="Sinninghe Damste J.S."/>
            <person name="Khijniak T.V."/>
            <person name="Kublanov I.V."/>
            <person name="Toshchakov S.V."/>
        </authorList>
    </citation>
    <scope>NUCLEOTIDE SEQUENCE [LARGE SCALE GENOMIC DNA]</scope>
    <source>
        <strain evidence="4 5">AArcht-Sl</strain>
    </source>
</reference>
<keyword evidence="4" id="KW-0482">Metalloprotease</keyword>
<evidence type="ECO:0000256" key="2">
    <source>
        <dbReference type="SAM" id="Phobius"/>
    </source>
</evidence>
<dbReference type="GO" id="GO:0006508">
    <property type="term" value="P:proteolysis"/>
    <property type="evidence" value="ECO:0007669"/>
    <property type="project" value="UniProtKB-KW"/>
</dbReference>
<dbReference type="Pfam" id="PF02517">
    <property type="entry name" value="Rce1-like"/>
    <property type="match status" value="1"/>
</dbReference>
<feature type="transmembrane region" description="Helical" evidence="2">
    <location>
        <begin position="228"/>
        <end position="250"/>
    </location>
</feature>
<evidence type="ECO:0000259" key="3">
    <source>
        <dbReference type="Pfam" id="PF02517"/>
    </source>
</evidence>
<feature type="compositionally biased region" description="Basic and acidic residues" evidence="1">
    <location>
        <begin position="103"/>
        <end position="123"/>
    </location>
</feature>
<feature type="transmembrane region" description="Helical" evidence="2">
    <location>
        <begin position="6"/>
        <end position="24"/>
    </location>
</feature>
<feature type="transmembrane region" description="Helical" evidence="2">
    <location>
        <begin position="256"/>
        <end position="284"/>
    </location>
</feature>
<dbReference type="GO" id="GO:0080120">
    <property type="term" value="P:CAAX-box protein maturation"/>
    <property type="evidence" value="ECO:0007669"/>
    <property type="project" value="UniProtKB-ARBA"/>
</dbReference>
<dbReference type="GO" id="GO:0008237">
    <property type="term" value="F:metallopeptidase activity"/>
    <property type="evidence" value="ECO:0007669"/>
    <property type="project" value="UniProtKB-KW"/>
</dbReference>
<feature type="compositionally biased region" description="Polar residues" evidence="1">
    <location>
        <begin position="64"/>
        <end position="74"/>
    </location>
</feature>
<dbReference type="PANTHER" id="PTHR36435">
    <property type="entry name" value="SLR1288 PROTEIN"/>
    <property type="match status" value="1"/>
</dbReference>
<feature type="region of interest" description="Disordered" evidence="1">
    <location>
        <begin position="28"/>
        <end position="139"/>
    </location>
</feature>
<evidence type="ECO:0000313" key="4">
    <source>
        <dbReference type="EMBL" id="RQG88929.1"/>
    </source>
</evidence>
<name>A0A3N6NWK5_9EURY</name>
<feature type="transmembrane region" description="Helical" evidence="2">
    <location>
        <begin position="156"/>
        <end position="176"/>
    </location>
</feature>
<dbReference type="OrthoDB" id="214851at2157"/>
<dbReference type="PANTHER" id="PTHR36435:SF1">
    <property type="entry name" value="CAAX AMINO TERMINAL PROTEASE FAMILY PROTEIN"/>
    <property type="match status" value="1"/>
</dbReference>
<feature type="transmembrane region" description="Helical" evidence="2">
    <location>
        <begin position="188"/>
        <end position="207"/>
    </location>
</feature>
<keyword evidence="4" id="KW-0378">Hydrolase</keyword>
<feature type="compositionally biased region" description="Basic and acidic residues" evidence="1">
    <location>
        <begin position="75"/>
        <end position="90"/>
    </location>
</feature>
<organism evidence="4 5">
    <name type="scientific">Natrarchaeobius halalkaliphilus</name>
    <dbReference type="NCBI Taxonomy" id="1679091"/>
    <lineage>
        <taxon>Archaea</taxon>
        <taxon>Methanobacteriati</taxon>
        <taxon>Methanobacteriota</taxon>
        <taxon>Stenosarchaea group</taxon>
        <taxon>Halobacteria</taxon>
        <taxon>Halobacteriales</taxon>
        <taxon>Natrialbaceae</taxon>
        <taxon>Natrarchaeobius</taxon>
    </lineage>
</organism>